<feature type="region of interest" description="Disordered" evidence="1">
    <location>
        <begin position="60"/>
        <end position="87"/>
    </location>
</feature>
<accession>A0A9Q3K8M5</accession>
<comment type="caution">
    <text evidence="2">The sequence shown here is derived from an EMBL/GenBank/DDBJ whole genome shotgun (WGS) entry which is preliminary data.</text>
</comment>
<dbReference type="AlphaFoldDB" id="A0A9Q3K8M5"/>
<sequence>MGYFLVSFNPWVPRKIGPRGPPIAPMDHGLQRTVHGPWTIGPQETQMATKAIRSLIQKINPRPRKGQRAMNSISVKNNHRKGQGPRGFKTILRHFQGYWGQDPLEDFSKTRAQH</sequence>
<dbReference type="Proteomes" id="UP000765509">
    <property type="component" value="Unassembled WGS sequence"/>
</dbReference>
<gene>
    <name evidence="2" type="ORF">O181_115321</name>
</gene>
<organism evidence="2 3">
    <name type="scientific">Austropuccinia psidii MF-1</name>
    <dbReference type="NCBI Taxonomy" id="1389203"/>
    <lineage>
        <taxon>Eukaryota</taxon>
        <taxon>Fungi</taxon>
        <taxon>Dikarya</taxon>
        <taxon>Basidiomycota</taxon>
        <taxon>Pucciniomycotina</taxon>
        <taxon>Pucciniomycetes</taxon>
        <taxon>Pucciniales</taxon>
        <taxon>Sphaerophragmiaceae</taxon>
        <taxon>Austropuccinia</taxon>
    </lineage>
</organism>
<evidence type="ECO:0000313" key="2">
    <source>
        <dbReference type="EMBL" id="MBW0575606.1"/>
    </source>
</evidence>
<evidence type="ECO:0000256" key="1">
    <source>
        <dbReference type="SAM" id="MobiDB-lite"/>
    </source>
</evidence>
<proteinExistence type="predicted"/>
<keyword evidence="3" id="KW-1185">Reference proteome</keyword>
<protein>
    <submittedName>
        <fullName evidence="2">Uncharacterized protein</fullName>
    </submittedName>
</protein>
<name>A0A9Q3K8M5_9BASI</name>
<dbReference type="EMBL" id="AVOT02096612">
    <property type="protein sequence ID" value="MBW0575606.1"/>
    <property type="molecule type" value="Genomic_DNA"/>
</dbReference>
<reference evidence="2" key="1">
    <citation type="submission" date="2021-03" db="EMBL/GenBank/DDBJ databases">
        <title>Draft genome sequence of rust myrtle Austropuccinia psidii MF-1, a brazilian biotype.</title>
        <authorList>
            <person name="Quecine M.C."/>
            <person name="Pachon D.M.R."/>
            <person name="Bonatelli M.L."/>
            <person name="Correr F.H."/>
            <person name="Franceschini L.M."/>
            <person name="Leite T.F."/>
            <person name="Margarido G.R.A."/>
            <person name="Almeida C.A."/>
            <person name="Ferrarezi J.A."/>
            <person name="Labate C.A."/>
        </authorList>
    </citation>
    <scope>NUCLEOTIDE SEQUENCE</scope>
    <source>
        <strain evidence="2">MF-1</strain>
    </source>
</reference>
<evidence type="ECO:0000313" key="3">
    <source>
        <dbReference type="Proteomes" id="UP000765509"/>
    </source>
</evidence>